<evidence type="ECO:0000313" key="13">
    <source>
        <dbReference type="Proteomes" id="UP000219636"/>
    </source>
</evidence>
<dbReference type="InterPro" id="IPR005467">
    <property type="entry name" value="His_kinase_dom"/>
</dbReference>
<dbReference type="EC" id="2.7.13.3" evidence="3"/>
<dbReference type="SMART" id="SM00388">
    <property type="entry name" value="HisKA"/>
    <property type="match status" value="1"/>
</dbReference>
<dbReference type="SMART" id="SM00387">
    <property type="entry name" value="HATPase_c"/>
    <property type="match status" value="1"/>
</dbReference>
<dbReference type="InterPro" id="IPR003594">
    <property type="entry name" value="HATPase_dom"/>
</dbReference>
<dbReference type="InterPro" id="IPR003661">
    <property type="entry name" value="HisK_dim/P_dom"/>
</dbReference>
<comment type="subcellular location">
    <subcellularLocation>
        <location evidence="2">Cell membrane</location>
        <topology evidence="2">Multi-pass membrane protein</topology>
    </subcellularLocation>
</comment>
<dbReference type="InterPro" id="IPR036097">
    <property type="entry name" value="HisK_dim/P_sf"/>
</dbReference>
<keyword evidence="8" id="KW-0067">ATP-binding</keyword>
<sequence length="416" mass="48615">MFNQTRKKLSAFYAICFFIFFIGFLIILYFALVQLMEHQQLDELETYYAEEAHDLFEHLDEHEKKINYEPNQTYFYYIYTHDHTFVHGDETVKGLYKEVESLFQSEDVSKQLVKRLEWDSNHFLLLSKPIKGQQNSFEGYIILGKTVTSQHHFFQKMIWLFIVLICVFTVLLGLISYFMAGKAMIPIQQTFEKQKKFVSDASHELRTPLSIFYSSLDILEADEIENLSPFGKELITDLKEEAEIMKDLLEKLLFLARHDQNRLEIKRETIHLSEMLENISEKFERTLSKSVTFHSEIEKNIQFTGDSKSINELIYILLENASQYTQQGSITMRLKRTDSAIKMFVEDTGMGISKEDLPFIFDRFYRSDIARKRDGSGLGLSIAKAIVEEHNGVIQVQSELGKGTSFCIEFPFEKKA</sequence>
<dbReference type="EMBL" id="OBMQ01000014">
    <property type="protein sequence ID" value="SOC22468.1"/>
    <property type="molecule type" value="Genomic_DNA"/>
</dbReference>
<dbReference type="GO" id="GO:0005524">
    <property type="term" value="F:ATP binding"/>
    <property type="evidence" value="ECO:0007669"/>
    <property type="project" value="UniProtKB-KW"/>
</dbReference>
<dbReference type="CDD" id="cd00075">
    <property type="entry name" value="HATPase"/>
    <property type="match status" value="1"/>
</dbReference>
<dbReference type="OrthoDB" id="9813151at2"/>
<dbReference type="GO" id="GO:0005886">
    <property type="term" value="C:plasma membrane"/>
    <property type="evidence" value="ECO:0007669"/>
    <property type="project" value="UniProtKB-SubCell"/>
</dbReference>
<dbReference type="Gene3D" id="1.10.287.130">
    <property type="match status" value="1"/>
</dbReference>
<keyword evidence="10" id="KW-0812">Transmembrane</keyword>
<protein>
    <recommendedName>
        <fullName evidence="3">histidine kinase</fullName>
        <ecNumber evidence="3">2.7.13.3</ecNumber>
    </recommendedName>
</protein>
<keyword evidence="5" id="KW-0808">Transferase</keyword>
<proteinExistence type="predicted"/>
<dbReference type="GO" id="GO:0016036">
    <property type="term" value="P:cellular response to phosphate starvation"/>
    <property type="evidence" value="ECO:0007669"/>
    <property type="project" value="TreeGrafter"/>
</dbReference>
<dbReference type="InterPro" id="IPR050351">
    <property type="entry name" value="BphY/WalK/GraS-like"/>
</dbReference>
<dbReference type="Gene3D" id="3.30.565.10">
    <property type="entry name" value="Histidine kinase-like ATPase, C-terminal domain"/>
    <property type="match status" value="1"/>
</dbReference>
<feature type="domain" description="Histidine kinase" evidence="11">
    <location>
        <begin position="200"/>
        <end position="414"/>
    </location>
</feature>
<keyword evidence="7" id="KW-0418">Kinase</keyword>
<evidence type="ECO:0000256" key="8">
    <source>
        <dbReference type="ARBA" id="ARBA00022840"/>
    </source>
</evidence>
<evidence type="ECO:0000256" key="3">
    <source>
        <dbReference type="ARBA" id="ARBA00012438"/>
    </source>
</evidence>
<dbReference type="InterPro" id="IPR036890">
    <property type="entry name" value="HATPase_C_sf"/>
</dbReference>
<keyword evidence="10" id="KW-0472">Membrane</keyword>
<dbReference type="FunFam" id="3.30.565.10:FF:000006">
    <property type="entry name" value="Sensor histidine kinase WalK"/>
    <property type="match status" value="1"/>
</dbReference>
<dbReference type="PRINTS" id="PR00344">
    <property type="entry name" value="BCTRLSENSOR"/>
</dbReference>
<dbReference type="InterPro" id="IPR004358">
    <property type="entry name" value="Sig_transdc_His_kin-like_C"/>
</dbReference>
<dbReference type="PANTHER" id="PTHR45453:SF1">
    <property type="entry name" value="PHOSPHATE REGULON SENSOR PROTEIN PHOR"/>
    <property type="match status" value="1"/>
</dbReference>
<dbReference type="Pfam" id="PF00512">
    <property type="entry name" value="HisKA"/>
    <property type="match status" value="1"/>
</dbReference>
<keyword evidence="9" id="KW-0902">Two-component regulatory system</keyword>
<evidence type="ECO:0000256" key="10">
    <source>
        <dbReference type="SAM" id="Phobius"/>
    </source>
</evidence>
<dbReference type="Proteomes" id="UP000219636">
    <property type="component" value="Unassembled WGS sequence"/>
</dbReference>
<reference evidence="13" key="1">
    <citation type="submission" date="2017-08" db="EMBL/GenBank/DDBJ databases">
        <authorList>
            <person name="Varghese N."/>
            <person name="Submissions S."/>
        </authorList>
    </citation>
    <scope>NUCLEOTIDE SEQUENCE [LARGE SCALE GENOMIC DNA]</scope>
    <source>
        <strain evidence="13">JC22</strain>
    </source>
</reference>
<evidence type="ECO:0000313" key="12">
    <source>
        <dbReference type="EMBL" id="SOC22468.1"/>
    </source>
</evidence>
<dbReference type="PANTHER" id="PTHR45453">
    <property type="entry name" value="PHOSPHATE REGULON SENSOR PROTEIN PHOR"/>
    <property type="match status" value="1"/>
</dbReference>
<comment type="catalytic activity">
    <reaction evidence="1">
        <text>ATP + protein L-histidine = ADP + protein N-phospho-L-histidine.</text>
        <dbReference type="EC" id="2.7.13.3"/>
    </reaction>
</comment>
<feature type="transmembrane region" description="Helical" evidence="10">
    <location>
        <begin position="157"/>
        <end position="180"/>
    </location>
</feature>
<feature type="transmembrane region" description="Helical" evidence="10">
    <location>
        <begin position="12"/>
        <end position="32"/>
    </location>
</feature>
<dbReference type="Pfam" id="PF02518">
    <property type="entry name" value="HATPase_c"/>
    <property type="match status" value="1"/>
</dbReference>
<keyword evidence="4" id="KW-0597">Phosphoprotein</keyword>
<dbReference type="GO" id="GO:0004721">
    <property type="term" value="F:phosphoprotein phosphatase activity"/>
    <property type="evidence" value="ECO:0007669"/>
    <property type="project" value="TreeGrafter"/>
</dbReference>
<gene>
    <name evidence="12" type="ORF">SAMN05880501_11428</name>
</gene>
<dbReference type="SUPFAM" id="SSF55874">
    <property type="entry name" value="ATPase domain of HSP90 chaperone/DNA topoisomerase II/histidine kinase"/>
    <property type="match status" value="1"/>
</dbReference>
<dbReference type="AlphaFoldDB" id="A0A285TJE1"/>
<evidence type="ECO:0000259" key="11">
    <source>
        <dbReference type="PROSITE" id="PS50109"/>
    </source>
</evidence>
<organism evidence="12 13">
    <name type="scientific">Ureibacillus xyleni</name>
    <dbReference type="NCBI Taxonomy" id="614648"/>
    <lineage>
        <taxon>Bacteria</taxon>
        <taxon>Bacillati</taxon>
        <taxon>Bacillota</taxon>
        <taxon>Bacilli</taxon>
        <taxon>Bacillales</taxon>
        <taxon>Caryophanaceae</taxon>
        <taxon>Ureibacillus</taxon>
    </lineage>
</organism>
<evidence type="ECO:0000256" key="5">
    <source>
        <dbReference type="ARBA" id="ARBA00022679"/>
    </source>
</evidence>
<evidence type="ECO:0000256" key="2">
    <source>
        <dbReference type="ARBA" id="ARBA00004651"/>
    </source>
</evidence>
<keyword evidence="13" id="KW-1185">Reference proteome</keyword>
<evidence type="ECO:0000256" key="6">
    <source>
        <dbReference type="ARBA" id="ARBA00022741"/>
    </source>
</evidence>
<dbReference type="GO" id="GO:0000155">
    <property type="term" value="F:phosphorelay sensor kinase activity"/>
    <property type="evidence" value="ECO:0007669"/>
    <property type="project" value="InterPro"/>
</dbReference>
<keyword evidence="6" id="KW-0547">Nucleotide-binding</keyword>
<keyword evidence="10" id="KW-1133">Transmembrane helix</keyword>
<accession>A0A285TJE1</accession>
<dbReference type="SUPFAM" id="SSF47384">
    <property type="entry name" value="Homodimeric domain of signal transducing histidine kinase"/>
    <property type="match status" value="1"/>
</dbReference>
<name>A0A285TJE1_9BACL</name>
<evidence type="ECO:0000256" key="7">
    <source>
        <dbReference type="ARBA" id="ARBA00022777"/>
    </source>
</evidence>
<dbReference type="PROSITE" id="PS50109">
    <property type="entry name" value="HIS_KIN"/>
    <property type="match status" value="1"/>
</dbReference>
<evidence type="ECO:0000256" key="9">
    <source>
        <dbReference type="ARBA" id="ARBA00023012"/>
    </source>
</evidence>
<evidence type="ECO:0000256" key="1">
    <source>
        <dbReference type="ARBA" id="ARBA00000085"/>
    </source>
</evidence>
<dbReference type="CDD" id="cd00082">
    <property type="entry name" value="HisKA"/>
    <property type="match status" value="1"/>
</dbReference>
<evidence type="ECO:0000256" key="4">
    <source>
        <dbReference type="ARBA" id="ARBA00022553"/>
    </source>
</evidence>